<dbReference type="AlphaFoldDB" id="A0A1J5Q496"/>
<proteinExistence type="predicted"/>
<feature type="transmembrane region" description="Helical" evidence="1">
    <location>
        <begin position="7"/>
        <end position="29"/>
    </location>
</feature>
<protein>
    <submittedName>
        <fullName evidence="2">Uncharacterized protein</fullName>
    </submittedName>
</protein>
<reference evidence="2" key="1">
    <citation type="submission" date="2016-10" db="EMBL/GenBank/DDBJ databases">
        <title>Sequence of Gallionella enrichment culture.</title>
        <authorList>
            <person name="Poehlein A."/>
            <person name="Muehling M."/>
            <person name="Daniel R."/>
        </authorList>
    </citation>
    <scope>NUCLEOTIDE SEQUENCE</scope>
</reference>
<dbReference type="EMBL" id="MLJW01003337">
    <property type="protein sequence ID" value="OIQ72291.1"/>
    <property type="molecule type" value="Genomic_DNA"/>
</dbReference>
<keyword evidence="1" id="KW-0812">Transmembrane</keyword>
<gene>
    <name evidence="2" type="ORF">GALL_460850</name>
</gene>
<evidence type="ECO:0000313" key="2">
    <source>
        <dbReference type="EMBL" id="OIQ72291.1"/>
    </source>
</evidence>
<organism evidence="2">
    <name type="scientific">mine drainage metagenome</name>
    <dbReference type="NCBI Taxonomy" id="410659"/>
    <lineage>
        <taxon>unclassified sequences</taxon>
        <taxon>metagenomes</taxon>
        <taxon>ecological metagenomes</taxon>
    </lineage>
</organism>
<keyword evidence="1" id="KW-1133">Transmembrane helix</keyword>
<keyword evidence="1" id="KW-0472">Membrane</keyword>
<accession>A0A1J5Q496</accession>
<name>A0A1J5Q496_9ZZZZ</name>
<comment type="caution">
    <text evidence="2">The sequence shown here is derived from an EMBL/GenBank/DDBJ whole genome shotgun (WGS) entry which is preliminary data.</text>
</comment>
<sequence>MGSPNRFLRTWTMTLCALAGLVVAVNLLIDPYDVFGTPRIPGLSLMKPGPKNHALLAKTYQEARAHPVTVLIGSSSTHIGVDAAAPEWPEAMRPVYNYGIPGVTV</sequence>
<evidence type="ECO:0000256" key="1">
    <source>
        <dbReference type="SAM" id="Phobius"/>
    </source>
</evidence>